<protein>
    <submittedName>
        <fullName evidence="2">Uncharacterized protein</fullName>
    </submittedName>
</protein>
<dbReference type="KEGG" id="marz:MARA_43220"/>
<dbReference type="EMBL" id="AP022593">
    <property type="protein sequence ID" value="BBY50854.1"/>
    <property type="molecule type" value="Genomic_DNA"/>
</dbReference>
<dbReference type="Proteomes" id="UP000467428">
    <property type="component" value="Chromosome"/>
</dbReference>
<name>A0A7I7S1Q1_9MYCO</name>
<gene>
    <name evidence="2" type="ORF">MARA_43220</name>
</gene>
<evidence type="ECO:0000313" key="2">
    <source>
        <dbReference type="EMBL" id="BBY50854.1"/>
    </source>
</evidence>
<geneLocation type="plasmid" evidence="3">
    <name>pjcm18538 dna</name>
</geneLocation>
<sequence length="95" mass="10509">MAIRILPYVTVEVDERLRRRVRRVADRVRLNVRSYLLSAADDVDTAGDKVRDLCGAAVQRVDTVVNRVNDRIDPAGTPEDDAAPQPAKGARLEAV</sequence>
<feature type="region of interest" description="Disordered" evidence="1">
    <location>
        <begin position="70"/>
        <end position="95"/>
    </location>
</feature>
<evidence type="ECO:0000256" key="1">
    <source>
        <dbReference type="SAM" id="MobiDB-lite"/>
    </source>
</evidence>
<keyword evidence="3" id="KW-1185">Reference proteome</keyword>
<organism evidence="2 3">
    <name type="scientific">Mycolicibacterium arabiense</name>
    <dbReference type="NCBI Taxonomy" id="1286181"/>
    <lineage>
        <taxon>Bacteria</taxon>
        <taxon>Bacillati</taxon>
        <taxon>Actinomycetota</taxon>
        <taxon>Actinomycetes</taxon>
        <taxon>Mycobacteriales</taxon>
        <taxon>Mycobacteriaceae</taxon>
        <taxon>Mycolicibacterium</taxon>
    </lineage>
</organism>
<accession>A0A7I7S1Q1</accession>
<dbReference type="RefSeq" id="WP_163920563.1">
    <property type="nucleotide sequence ID" value="NZ_AP022593.1"/>
</dbReference>
<reference evidence="2 3" key="1">
    <citation type="journal article" date="2019" name="Emerg. Microbes Infect.">
        <title>Comprehensive subspecies identification of 175 nontuberculous mycobacteria species based on 7547 genomic profiles.</title>
        <authorList>
            <person name="Matsumoto Y."/>
            <person name="Kinjo T."/>
            <person name="Motooka D."/>
            <person name="Nabeya D."/>
            <person name="Jung N."/>
            <person name="Uechi K."/>
            <person name="Horii T."/>
            <person name="Iida T."/>
            <person name="Fujita J."/>
            <person name="Nakamura S."/>
        </authorList>
    </citation>
    <scope>NUCLEOTIDE SEQUENCE [LARGE SCALE GENOMIC DNA]</scope>
    <source>
        <strain evidence="2 3">JCM 18538</strain>
    </source>
</reference>
<evidence type="ECO:0000313" key="3">
    <source>
        <dbReference type="Proteomes" id="UP000467428"/>
    </source>
</evidence>
<dbReference type="AlphaFoldDB" id="A0A7I7S1Q1"/>
<proteinExistence type="predicted"/>